<gene>
    <name evidence="1" type="ORF">M7I_4440</name>
</gene>
<evidence type="ECO:0000313" key="2">
    <source>
        <dbReference type="Proteomes" id="UP000005446"/>
    </source>
</evidence>
<comment type="caution">
    <text evidence="1">The sequence shown here is derived from an EMBL/GenBank/DDBJ whole genome shotgun (WGS) entry which is preliminary data.</text>
</comment>
<proteinExistence type="predicted"/>
<name>H0EP70_GLAL7</name>
<accession>H0EP70</accession>
<evidence type="ECO:0000313" key="1">
    <source>
        <dbReference type="EMBL" id="EHK99662.1"/>
    </source>
</evidence>
<keyword evidence="2" id="KW-1185">Reference proteome</keyword>
<dbReference type="InParanoid" id="H0EP70"/>
<protein>
    <submittedName>
        <fullName evidence="1">Uncharacterized protein</fullName>
    </submittedName>
</protein>
<dbReference type="EMBL" id="AGUE01000109">
    <property type="protein sequence ID" value="EHK99662.1"/>
    <property type="molecule type" value="Genomic_DNA"/>
</dbReference>
<organism evidence="1 2">
    <name type="scientific">Glarea lozoyensis (strain ATCC 74030 / MF5533)</name>
    <dbReference type="NCBI Taxonomy" id="1104152"/>
    <lineage>
        <taxon>Eukaryota</taxon>
        <taxon>Fungi</taxon>
        <taxon>Dikarya</taxon>
        <taxon>Ascomycota</taxon>
        <taxon>Pezizomycotina</taxon>
        <taxon>Leotiomycetes</taxon>
        <taxon>Helotiales</taxon>
        <taxon>Helotiaceae</taxon>
        <taxon>Glarea</taxon>
    </lineage>
</organism>
<dbReference type="HOGENOM" id="CLU_3359808_0_0_1"/>
<dbReference type="AlphaFoldDB" id="H0EP70"/>
<sequence>MALKLEPPDEKLMPLKAITVTFHCRFDIIAAFKQLS</sequence>
<dbReference type="Proteomes" id="UP000005446">
    <property type="component" value="Unassembled WGS sequence"/>
</dbReference>
<reference evidence="1 2" key="1">
    <citation type="journal article" date="2012" name="Eukaryot. Cell">
        <title>Genome sequence of the fungus Glarea lozoyensis: the first genome sequence of a species from the Helotiaceae family.</title>
        <authorList>
            <person name="Youssar L."/>
            <person name="Gruening B.A."/>
            <person name="Erxleben A."/>
            <person name="Guenther S."/>
            <person name="Huettel W."/>
        </authorList>
    </citation>
    <scope>NUCLEOTIDE SEQUENCE [LARGE SCALE GENOMIC DNA]</scope>
    <source>
        <strain evidence="2">ATCC 74030 / MF5533</strain>
    </source>
</reference>